<reference evidence="5" key="1">
    <citation type="journal article" date="2011" name="Genome Res.">
        <title>Phylogeny-wide analysis of social amoeba genomes highlights ancient origins for complex intercellular communication.</title>
        <authorList>
            <person name="Heidel A.J."/>
            <person name="Lawal H.M."/>
            <person name="Felder M."/>
            <person name="Schilde C."/>
            <person name="Helps N.R."/>
            <person name="Tunggal B."/>
            <person name="Rivero F."/>
            <person name="John U."/>
            <person name="Schleicher M."/>
            <person name="Eichinger L."/>
            <person name="Platzer M."/>
            <person name="Noegel A.A."/>
            <person name="Schaap P."/>
            <person name="Gloeckner G."/>
        </authorList>
    </citation>
    <scope>NUCLEOTIDE SEQUENCE [LARGE SCALE GENOMIC DNA]</scope>
    <source>
        <strain evidence="5">SH3</strain>
    </source>
</reference>
<gene>
    <name evidence="4" type="ORF">DFA_04239</name>
</gene>
<dbReference type="SUPFAM" id="SSF48350">
    <property type="entry name" value="GTPase activation domain, GAP"/>
    <property type="match status" value="1"/>
</dbReference>
<dbReference type="PANTHER" id="PTHR10194">
    <property type="entry name" value="RAS GTPASE-ACTIVATING PROTEINS"/>
    <property type="match status" value="1"/>
</dbReference>
<protein>
    <submittedName>
        <fullName evidence="4">C2 domain-containing protein</fullName>
    </submittedName>
</protein>
<dbReference type="InterPro" id="IPR000008">
    <property type="entry name" value="C2_dom"/>
</dbReference>
<dbReference type="Pfam" id="PF00616">
    <property type="entry name" value="RasGAP"/>
    <property type="match status" value="2"/>
</dbReference>
<feature type="domain" description="C2" evidence="2">
    <location>
        <begin position="1"/>
        <end position="124"/>
    </location>
</feature>
<proteinExistence type="predicted"/>
<keyword evidence="5" id="KW-1185">Reference proteome</keyword>
<dbReference type="InterPro" id="IPR008936">
    <property type="entry name" value="Rho_GTPase_activation_prot"/>
</dbReference>
<dbReference type="Gene3D" id="2.60.40.150">
    <property type="entry name" value="C2 domain"/>
    <property type="match status" value="1"/>
</dbReference>
<dbReference type="STRING" id="1054147.F4PP08"/>
<dbReference type="InterPro" id="IPR039360">
    <property type="entry name" value="Ras_GTPase"/>
</dbReference>
<sequence length="482" mass="55058">MTSFDLPKDYYGKLFIKIVEARNTLALDITGTSDPYCLITLLQAGQEYDKSKASTTDIYRTETIYKTLNPQWHSEEYVFDVLKCSSSIFIEIWDEDKLSKDDRMGQLSINIDEYRGKGMKDVWLPIQGKKASKKLKNRGDIRLQILFQSYETFIQLLNHEQNIIPKSISKTIISDEFTKSLLYTLSTQSSILSVISDILTLEINSTIDPNVLFRTDSLATKLTVTFFKLIGFTYLKDTLQKHILNIIINNITFEVDPSKGVSDAEVEANFGIFLHHCQIFLDAITVSGLQFPDPLRFICNHIYNCVEAKFPLENNNVKSVGGFIFLRFINPALFSPDSLKLIANPPNNETRRSLTLITKILQNISNQVIFSSKEKFLERSNSFISGKAEEVGNFLIEVSKPPTKDCRKLKFDSIKCETPKLIKYFDTIITSIEEKHQLVLDNMQNHTTDQDFITSFTNEVKCISSLIKKQQAQSLKNIGYTT</sequence>
<dbReference type="CDD" id="cd00030">
    <property type="entry name" value="C2"/>
    <property type="match status" value="1"/>
</dbReference>
<accession>F4PP08</accession>
<dbReference type="KEGG" id="dfa:DFA_04239"/>
<dbReference type="AlphaFoldDB" id="F4PP08"/>
<evidence type="ECO:0000313" key="5">
    <source>
        <dbReference type="Proteomes" id="UP000007797"/>
    </source>
</evidence>
<name>F4PP08_CACFS</name>
<feature type="domain" description="Ras-GAP" evidence="3">
    <location>
        <begin position="173"/>
        <end position="366"/>
    </location>
</feature>
<dbReference type="RefSeq" id="XP_004359972.1">
    <property type="nucleotide sequence ID" value="XM_004359915.1"/>
</dbReference>
<dbReference type="Gene3D" id="1.10.506.10">
    <property type="entry name" value="GTPase Activation - p120gap, domain 1"/>
    <property type="match status" value="2"/>
</dbReference>
<dbReference type="GeneID" id="14874546"/>
<dbReference type="SMART" id="SM00239">
    <property type="entry name" value="C2"/>
    <property type="match status" value="1"/>
</dbReference>
<evidence type="ECO:0000259" key="3">
    <source>
        <dbReference type="PROSITE" id="PS50018"/>
    </source>
</evidence>
<evidence type="ECO:0000313" key="4">
    <source>
        <dbReference type="EMBL" id="EGG22121.1"/>
    </source>
</evidence>
<dbReference type="InterPro" id="IPR001936">
    <property type="entry name" value="RasGAP_dom"/>
</dbReference>
<dbReference type="OMA" id="ISSELMY"/>
<keyword evidence="1" id="KW-0343">GTPase activation</keyword>
<dbReference type="EMBL" id="GL883009">
    <property type="protein sequence ID" value="EGG22121.1"/>
    <property type="molecule type" value="Genomic_DNA"/>
</dbReference>
<dbReference type="Pfam" id="PF00168">
    <property type="entry name" value="C2"/>
    <property type="match status" value="1"/>
</dbReference>
<organism evidence="4 5">
    <name type="scientific">Cavenderia fasciculata</name>
    <name type="common">Slime mold</name>
    <name type="synonym">Dictyostelium fasciculatum</name>
    <dbReference type="NCBI Taxonomy" id="261658"/>
    <lineage>
        <taxon>Eukaryota</taxon>
        <taxon>Amoebozoa</taxon>
        <taxon>Evosea</taxon>
        <taxon>Eumycetozoa</taxon>
        <taxon>Dictyostelia</taxon>
        <taxon>Acytosteliales</taxon>
        <taxon>Cavenderiaceae</taxon>
        <taxon>Cavenderia</taxon>
    </lineage>
</organism>
<dbReference type="Proteomes" id="UP000007797">
    <property type="component" value="Unassembled WGS sequence"/>
</dbReference>
<dbReference type="SUPFAM" id="SSF49562">
    <property type="entry name" value="C2 domain (Calcium/lipid-binding domain, CaLB)"/>
    <property type="match status" value="1"/>
</dbReference>
<dbReference type="SMART" id="SM00323">
    <property type="entry name" value="RasGAP"/>
    <property type="match status" value="1"/>
</dbReference>
<evidence type="ECO:0000256" key="1">
    <source>
        <dbReference type="ARBA" id="ARBA00022468"/>
    </source>
</evidence>
<dbReference type="InterPro" id="IPR035892">
    <property type="entry name" value="C2_domain_sf"/>
</dbReference>
<dbReference type="PROSITE" id="PS50018">
    <property type="entry name" value="RAS_GTPASE_ACTIV_2"/>
    <property type="match status" value="1"/>
</dbReference>
<dbReference type="PROSITE" id="PS50004">
    <property type="entry name" value="C2"/>
    <property type="match status" value="1"/>
</dbReference>
<dbReference type="PANTHER" id="PTHR10194:SF149">
    <property type="entry name" value="C2 DOMAIN-CONTAINING PROTEIN"/>
    <property type="match status" value="1"/>
</dbReference>
<dbReference type="OrthoDB" id="17673at2759"/>
<evidence type="ECO:0000259" key="2">
    <source>
        <dbReference type="PROSITE" id="PS50004"/>
    </source>
</evidence>
<dbReference type="GO" id="GO:0005096">
    <property type="term" value="F:GTPase activator activity"/>
    <property type="evidence" value="ECO:0007669"/>
    <property type="project" value="UniProtKB-KW"/>
</dbReference>